<evidence type="ECO:0000256" key="1">
    <source>
        <dbReference type="ARBA" id="ARBA00022491"/>
    </source>
</evidence>
<dbReference type="PANTHER" id="PTHR35401">
    <property type="entry name" value="COPG FAMILY HELIX-TURN-HELIX PROTEIN-RELATED-RELATED"/>
    <property type="match status" value="1"/>
</dbReference>
<evidence type="ECO:0000256" key="4">
    <source>
        <dbReference type="ARBA" id="ARBA00023125"/>
    </source>
</evidence>
<name>A0A0D8HLB7_9ACTN</name>
<keyword evidence="5" id="KW-0804">Transcription</keyword>
<dbReference type="STRING" id="1280514.AXFE_03060"/>
<evidence type="ECO:0000256" key="5">
    <source>
        <dbReference type="ARBA" id="ARBA00023163"/>
    </source>
</evidence>
<evidence type="ECO:0000256" key="3">
    <source>
        <dbReference type="ARBA" id="ARBA00023015"/>
    </source>
</evidence>
<keyword evidence="8" id="KW-1185">Reference proteome</keyword>
<comment type="caution">
    <text evidence="7">The sequence shown here is derived from an EMBL/GenBank/DDBJ whole genome shotgun (WGS) entry which is preliminary data.</text>
</comment>
<evidence type="ECO:0000313" key="7">
    <source>
        <dbReference type="EMBL" id="KJF18810.1"/>
    </source>
</evidence>
<reference evidence="7 8" key="1">
    <citation type="submission" date="2015-01" db="EMBL/GenBank/DDBJ databases">
        <title>Draft genome of the acidophilic iron oxidizer Acidithrix ferrooxidans strain Py-F3.</title>
        <authorList>
            <person name="Poehlein A."/>
            <person name="Eisen S."/>
            <person name="Schloemann M."/>
            <person name="Johnson B.D."/>
            <person name="Daniel R."/>
            <person name="Muehling M."/>
        </authorList>
    </citation>
    <scope>NUCLEOTIDE SEQUENCE [LARGE SCALE GENOMIC DNA]</scope>
    <source>
        <strain evidence="7 8">Py-F3</strain>
    </source>
</reference>
<comment type="similarity">
    <text evidence="6">Belongs to the TacA antitoxin family.</text>
</comment>
<organism evidence="7 8">
    <name type="scientific">Acidithrix ferrooxidans</name>
    <dbReference type="NCBI Taxonomy" id="1280514"/>
    <lineage>
        <taxon>Bacteria</taxon>
        <taxon>Bacillati</taxon>
        <taxon>Actinomycetota</taxon>
        <taxon>Acidimicrobiia</taxon>
        <taxon>Acidimicrobiales</taxon>
        <taxon>Acidimicrobiaceae</taxon>
        <taxon>Acidithrix</taxon>
    </lineage>
</organism>
<dbReference type="AlphaFoldDB" id="A0A0D8HLB7"/>
<dbReference type="Gene3D" id="1.20.5.780">
    <property type="entry name" value="Single helix bin"/>
    <property type="match status" value="1"/>
</dbReference>
<sequence length="93" mass="10653">MSTTSRRPSMRMDLRTTPDERQLIDRAVQECSSDLVNFVISQACEAAQRVLADRDSFVLDGEVLEEWNRINARPTRDLLGLCQVPRRPSSFVE</sequence>
<keyword evidence="3" id="KW-0805">Transcription regulation</keyword>
<dbReference type="InterPro" id="IPR014795">
    <property type="entry name" value="TacA_1-like"/>
</dbReference>
<evidence type="ECO:0000256" key="2">
    <source>
        <dbReference type="ARBA" id="ARBA00022649"/>
    </source>
</evidence>
<keyword evidence="2" id="KW-1277">Toxin-antitoxin system</keyword>
<proteinExistence type="inferred from homology"/>
<dbReference type="Pfam" id="PF08681">
    <property type="entry name" value="TacA1"/>
    <property type="match status" value="1"/>
</dbReference>
<evidence type="ECO:0000313" key="8">
    <source>
        <dbReference type="Proteomes" id="UP000032360"/>
    </source>
</evidence>
<dbReference type="RefSeq" id="WP_200891152.1">
    <property type="nucleotide sequence ID" value="NZ_JXYS01000005.1"/>
</dbReference>
<dbReference type="InterPro" id="IPR010985">
    <property type="entry name" value="Ribbon_hlx_hlx"/>
</dbReference>
<dbReference type="SUPFAM" id="SSF47598">
    <property type="entry name" value="Ribbon-helix-helix"/>
    <property type="match status" value="1"/>
</dbReference>
<dbReference type="PANTHER" id="PTHR35401:SF1">
    <property type="entry name" value="CYTOPLASMIC PROTEIN"/>
    <property type="match status" value="1"/>
</dbReference>
<dbReference type="GO" id="GO:0003677">
    <property type="term" value="F:DNA binding"/>
    <property type="evidence" value="ECO:0007669"/>
    <property type="project" value="UniProtKB-KW"/>
</dbReference>
<keyword evidence="1" id="KW-0678">Repressor</keyword>
<dbReference type="Proteomes" id="UP000032360">
    <property type="component" value="Unassembled WGS sequence"/>
</dbReference>
<dbReference type="EMBL" id="JXYS01000005">
    <property type="protein sequence ID" value="KJF18810.1"/>
    <property type="molecule type" value="Genomic_DNA"/>
</dbReference>
<keyword evidence="4" id="KW-0238">DNA-binding</keyword>
<gene>
    <name evidence="7" type="ORF">AXFE_03060</name>
</gene>
<evidence type="ECO:0000256" key="6">
    <source>
        <dbReference type="ARBA" id="ARBA00049988"/>
    </source>
</evidence>
<protein>
    <recommendedName>
        <fullName evidence="9">DUF1778 domain-containing protein</fullName>
    </recommendedName>
</protein>
<evidence type="ECO:0008006" key="9">
    <source>
        <dbReference type="Google" id="ProtNLM"/>
    </source>
</evidence>
<accession>A0A0D8HLB7</accession>
<dbReference type="GO" id="GO:0006355">
    <property type="term" value="P:regulation of DNA-templated transcription"/>
    <property type="evidence" value="ECO:0007669"/>
    <property type="project" value="InterPro"/>
</dbReference>